<dbReference type="KEGG" id="tpal:117641719"/>
<dbReference type="GO" id="GO:0005549">
    <property type="term" value="F:odorant binding"/>
    <property type="evidence" value="ECO:0007669"/>
    <property type="project" value="InterPro"/>
</dbReference>
<feature type="compositionally biased region" description="Pro residues" evidence="1">
    <location>
        <begin position="61"/>
        <end position="72"/>
    </location>
</feature>
<evidence type="ECO:0000256" key="2">
    <source>
        <dbReference type="SAM" id="SignalP"/>
    </source>
</evidence>
<dbReference type="GeneID" id="117641719"/>
<feature type="compositionally biased region" description="Low complexity" evidence="1">
    <location>
        <begin position="35"/>
        <end position="60"/>
    </location>
</feature>
<evidence type="ECO:0000313" key="4">
    <source>
        <dbReference type="RefSeq" id="XP_034235163.1"/>
    </source>
</evidence>
<reference evidence="4" key="1">
    <citation type="submission" date="2025-08" db="UniProtKB">
        <authorList>
            <consortium name="RefSeq"/>
        </authorList>
    </citation>
    <scope>IDENTIFICATION</scope>
    <source>
        <tissue evidence="4">Total insect</tissue>
    </source>
</reference>
<dbReference type="SUPFAM" id="SSF47565">
    <property type="entry name" value="Insect pheromone/odorant-binding proteins"/>
    <property type="match status" value="1"/>
</dbReference>
<feature type="chain" id="PRO_5027536814" evidence="2">
    <location>
        <begin position="24"/>
        <end position="195"/>
    </location>
</feature>
<feature type="signal peptide" evidence="2">
    <location>
        <begin position="1"/>
        <end position="23"/>
    </location>
</feature>
<name>A0A6P8Y6B9_THRPL</name>
<sequence>MECTRSLFVCWAVAVVCWAAAAAQPQGQSLESAVLSAPSGSPASPASALPQSPQPQQASLPPSPQPMQPQPLQPQLYPQSPPQLALPLPLSPQNTVLLQCRQTVPSTDLDIAEIQRQILPVSLAGQCLLACAAQRLGYMQPNFPLQMQGAGALMNTLYPSRGFDPTFQNSLMSTVNQCLVQADPLAQLAYSGRLQ</sequence>
<dbReference type="RefSeq" id="XP_034235163.1">
    <property type="nucleotide sequence ID" value="XM_034379272.1"/>
</dbReference>
<dbReference type="InParanoid" id="A0A6P8Y6B9"/>
<keyword evidence="3" id="KW-1185">Reference proteome</keyword>
<gene>
    <name evidence="4" type="primary">LOC117641719</name>
</gene>
<dbReference type="Proteomes" id="UP000515158">
    <property type="component" value="Unplaced"/>
</dbReference>
<accession>A0A6P8Y6B9</accession>
<protein>
    <submittedName>
        <fullName evidence="4">Homeobox protein Hox-A3-like</fullName>
    </submittedName>
</protein>
<dbReference type="CDD" id="cd23992">
    <property type="entry name" value="PBP_GOBP"/>
    <property type="match status" value="1"/>
</dbReference>
<organism evidence="4">
    <name type="scientific">Thrips palmi</name>
    <name type="common">Melon thrips</name>
    <dbReference type="NCBI Taxonomy" id="161013"/>
    <lineage>
        <taxon>Eukaryota</taxon>
        <taxon>Metazoa</taxon>
        <taxon>Ecdysozoa</taxon>
        <taxon>Arthropoda</taxon>
        <taxon>Hexapoda</taxon>
        <taxon>Insecta</taxon>
        <taxon>Pterygota</taxon>
        <taxon>Neoptera</taxon>
        <taxon>Paraneoptera</taxon>
        <taxon>Thysanoptera</taxon>
        <taxon>Terebrantia</taxon>
        <taxon>Thripoidea</taxon>
        <taxon>Thripidae</taxon>
        <taxon>Thrips</taxon>
    </lineage>
</organism>
<dbReference type="Gene3D" id="1.10.238.20">
    <property type="entry name" value="Pheromone/general odorant binding protein domain"/>
    <property type="match status" value="1"/>
</dbReference>
<feature type="region of interest" description="Disordered" evidence="1">
    <location>
        <begin position="34"/>
        <end position="79"/>
    </location>
</feature>
<evidence type="ECO:0000313" key="3">
    <source>
        <dbReference type="Proteomes" id="UP000515158"/>
    </source>
</evidence>
<evidence type="ECO:0000256" key="1">
    <source>
        <dbReference type="SAM" id="MobiDB-lite"/>
    </source>
</evidence>
<dbReference type="AlphaFoldDB" id="A0A6P8Y6B9"/>
<proteinExistence type="predicted"/>
<keyword evidence="2" id="KW-0732">Signal</keyword>
<dbReference type="InterPro" id="IPR036728">
    <property type="entry name" value="PBP_GOBP_sf"/>
</dbReference>
<dbReference type="OrthoDB" id="10524039at2759"/>